<protein>
    <submittedName>
        <fullName evidence="2">Ferredoxin</fullName>
    </submittedName>
</protein>
<dbReference type="EMBL" id="MOCA01000004">
    <property type="protein sequence ID" value="ROO00784.1"/>
    <property type="molecule type" value="Genomic_DNA"/>
</dbReference>
<evidence type="ECO:0000259" key="1">
    <source>
        <dbReference type="PROSITE" id="PS51085"/>
    </source>
</evidence>
<dbReference type="SUPFAM" id="SSF54292">
    <property type="entry name" value="2Fe-2S ferredoxin-like"/>
    <property type="match status" value="1"/>
</dbReference>
<comment type="caution">
    <text evidence="2">The sequence shown here is derived from an EMBL/GenBank/DDBJ whole genome shotgun (WGS) entry which is preliminary data.</text>
</comment>
<evidence type="ECO:0000313" key="2">
    <source>
        <dbReference type="EMBL" id="ROO00784.1"/>
    </source>
</evidence>
<dbReference type="CDD" id="cd00207">
    <property type="entry name" value="fer2"/>
    <property type="match status" value="1"/>
</dbReference>
<dbReference type="PROSITE" id="PS00197">
    <property type="entry name" value="2FE2S_FER_1"/>
    <property type="match status" value="1"/>
</dbReference>
<accession>A0A423NRA4</accession>
<dbReference type="RefSeq" id="WP_042609617.1">
    <property type="nucleotide sequence ID" value="NZ_BSCP01000001.1"/>
</dbReference>
<dbReference type="AlphaFoldDB" id="A0A423NRA4"/>
<dbReference type="GO" id="GO:0051537">
    <property type="term" value="F:2 iron, 2 sulfur cluster binding"/>
    <property type="evidence" value="ECO:0007669"/>
    <property type="project" value="InterPro"/>
</dbReference>
<dbReference type="Pfam" id="PF00111">
    <property type="entry name" value="Fer2"/>
    <property type="match status" value="1"/>
</dbReference>
<name>A0A423NRA4_9PSED</name>
<organism evidence="2 3">
    <name type="scientific">Pseudomonas moraviensis</name>
    <dbReference type="NCBI Taxonomy" id="321662"/>
    <lineage>
        <taxon>Bacteria</taxon>
        <taxon>Pseudomonadati</taxon>
        <taxon>Pseudomonadota</taxon>
        <taxon>Gammaproteobacteria</taxon>
        <taxon>Pseudomonadales</taxon>
        <taxon>Pseudomonadaceae</taxon>
        <taxon>Pseudomonas</taxon>
    </lineage>
</organism>
<dbReference type="Gene3D" id="3.10.20.30">
    <property type="match status" value="1"/>
</dbReference>
<sequence length="102" mass="10979">MALHTLTITSQKSDSAHEFQLPSNSAITDIEWEAGGKNLIPLGCRVGACGACLIKVESGLEALNPRDDDEQAFIEVLGYTGEEYRLACQCLIRGELAIEVIG</sequence>
<dbReference type="Proteomes" id="UP000284207">
    <property type="component" value="Unassembled WGS sequence"/>
</dbReference>
<reference evidence="2 3" key="1">
    <citation type="submission" date="2016-10" db="EMBL/GenBank/DDBJ databases">
        <title>Comparative genome analysis of multiple Pseudomonas spp. focuses on biocontrol and plant growth promoting traits.</title>
        <authorList>
            <person name="Tao X.-Y."/>
            <person name="Taylor C.G."/>
        </authorList>
    </citation>
    <scope>NUCLEOTIDE SEQUENCE [LARGE SCALE GENOMIC DNA]</scope>
    <source>
        <strain evidence="2 3">36B3</strain>
    </source>
</reference>
<dbReference type="InterPro" id="IPR012675">
    <property type="entry name" value="Beta-grasp_dom_sf"/>
</dbReference>
<evidence type="ECO:0000313" key="3">
    <source>
        <dbReference type="Proteomes" id="UP000284207"/>
    </source>
</evidence>
<dbReference type="PROSITE" id="PS51085">
    <property type="entry name" value="2FE2S_FER_2"/>
    <property type="match status" value="1"/>
</dbReference>
<gene>
    <name evidence="2" type="ORF">BK674_09475</name>
</gene>
<feature type="domain" description="2Fe-2S ferredoxin-type" evidence="1">
    <location>
        <begin position="4"/>
        <end position="102"/>
    </location>
</feature>
<dbReference type="InterPro" id="IPR001041">
    <property type="entry name" value="2Fe-2S_ferredoxin-type"/>
</dbReference>
<dbReference type="InterPro" id="IPR006058">
    <property type="entry name" value="2Fe2S_fd_BS"/>
</dbReference>
<dbReference type="InterPro" id="IPR036010">
    <property type="entry name" value="2Fe-2S_ferredoxin-like_sf"/>
</dbReference>
<proteinExistence type="predicted"/>